<evidence type="ECO:0000256" key="7">
    <source>
        <dbReference type="HAMAP-Rule" id="MF_03111"/>
    </source>
</evidence>
<keyword evidence="6 7" id="KW-0456">Lyase</keyword>
<protein>
    <recommendedName>
        <fullName evidence="7">Ubiquinone biosynthesis protein COQ4 homolog, mitochondrial</fullName>
    </recommendedName>
    <alternativeName>
        <fullName evidence="7">4-hydroxy-3-methoxy-5-polyprenylbenzoate decarboxylase</fullName>
        <ecNumber evidence="7">4.1.1.130</ecNumber>
    </alternativeName>
    <alternativeName>
        <fullName evidence="7">Coenzyme Q biosynthesis protein 4 homolog</fullName>
    </alternativeName>
</protein>
<accession>A0A9Q0RRI8</accession>
<evidence type="ECO:0000256" key="1">
    <source>
        <dbReference type="ARBA" id="ARBA00022688"/>
    </source>
</evidence>
<feature type="binding site" evidence="7">
    <location>
        <position position="152"/>
    </location>
    <ligand>
        <name>Zn(2+)</name>
        <dbReference type="ChEBI" id="CHEBI:29105"/>
    </ligand>
</feature>
<comment type="function">
    <text evidence="7">Lyase that catalyzes the C1-decarboxylation of 4-hydroxy-3-methoxy-5-(all-trans-polyprenyl)benzoic acid into 2-methoxy-6-(all-trans-polyprenyl)phenol during ubiquinone biosynthesis.</text>
</comment>
<comment type="catalytic activity">
    <reaction evidence="7">
        <text>a 4-hydroxy-3-methoxy-5-(all-trans-polyprenyl)benzoate + H(+) = a 2-methoxy-6-(all-trans-polyprenyl)phenol + CO2</text>
        <dbReference type="Rhea" id="RHEA:81179"/>
        <dbReference type="Rhea" id="RHEA-COMP:9551"/>
        <dbReference type="Rhea" id="RHEA-COMP:10931"/>
        <dbReference type="ChEBI" id="CHEBI:15378"/>
        <dbReference type="ChEBI" id="CHEBI:16526"/>
        <dbReference type="ChEBI" id="CHEBI:62731"/>
        <dbReference type="ChEBI" id="CHEBI:84443"/>
        <dbReference type="EC" id="4.1.1.130"/>
    </reaction>
</comment>
<dbReference type="Pfam" id="PF05019">
    <property type="entry name" value="Coq4"/>
    <property type="match status" value="1"/>
</dbReference>
<evidence type="ECO:0000313" key="8">
    <source>
        <dbReference type="EMBL" id="KAJ6223806.1"/>
    </source>
</evidence>
<organism evidence="8 9">
    <name type="scientific">Blomia tropicalis</name>
    <name type="common">Mite</name>
    <dbReference type="NCBI Taxonomy" id="40697"/>
    <lineage>
        <taxon>Eukaryota</taxon>
        <taxon>Metazoa</taxon>
        <taxon>Ecdysozoa</taxon>
        <taxon>Arthropoda</taxon>
        <taxon>Chelicerata</taxon>
        <taxon>Arachnida</taxon>
        <taxon>Acari</taxon>
        <taxon>Acariformes</taxon>
        <taxon>Sarcoptiformes</taxon>
        <taxon>Astigmata</taxon>
        <taxon>Glycyphagoidea</taxon>
        <taxon>Echimyopodidae</taxon>
        <taxon>Blomia</taxon>
    </lineage>
</organism>
<comment type="cofactor">
    <cofactor evidence="7">
        <name>Zn(2+)</name>
        <dbReference type="ChEBI" id="CHEBI:29105"/>
    </cofactor>
</comment>
<dbReference type="EC" id="4.1.1.130" evidence="7"/>
<keyword evidence="3 7" id="KW-0862">Zinc</keyword>
<keyword evidence="9" id="KW-1185">Reference proteome</keyword>
<keyword evidence="5 7" id="KW-0472">Membrane</keyword>
<dbReference type="InterPro" id="IPR027540">
    <property type="entry name" value="Coq4_euk"/>
</dbReference>
<comment type="subcellular location">
    <subcellularLocation>
        <location evidence="7">Mitochondrion inner membrane</location>
        <topology evidence="7">Peripheral membrane protein</topology>
        <orientation evidence="7">Matrix side</orientation>
    </subcellularLocation>
</comment>
<dbReference type="HAMAP" id="MF_03111">
    <property type="entry name" value="Coq4"/>
    <property type="match status" value="1"/>
</dbReference>
<name>A0A9Q0RRI8_BLOTA</name>
<dbReference type="GO" id="GO:0008270">
    <property type="term" value="F:zinc ion binding"/>
    <property type="evidence" value="ECO:0007669"/>
    <property type="project" value="UniProtKB-UniRule"/>
</dbReference>
<dbReference type="GO" id="GO:0031314">
    <property type="term" value="C:extrinsic component of mitochondrial inner membrane"/>
    <property type="evidence" value="ECO:0007669"/>
    <property type="project" value="UniProtKB-UniRule"/>
</dbReference>
<feature type="binding site" evidence="7">
    <location>
        <position position="153"/>
    </location>
    <ligand>
        <name>Zn(2+)</name>
        <dbReference type="ChEBI" id="CHEBI:29105"/>
    </ligand>
</feature>
<feature type="binding site" evidence="7">
    <location>
        <position position="156"/>
    </location>
    <ligand>
        <name>Zn(2+)</name>
        <dbReference type="ChEBI" id="CHEBI:29105"/>
    </ligand>
</feature>
<comment type="pathway">
    <text evidence="7">Cofactor biosynthesis; ubiquinone biosynthesis.</text>
</comment>
<evidence type="ECO:0000256" key="6">
    <source>
        <dbReference type="ARBA" id="ARBA00023239"/>
    </source>
</evidence>
<keyword evidence="4 7" id="KW-0496">Mitochondrion</keyword>
<comment type="similarity">
    <text evidence="7">Belongs to the COQ4 family.</text>
</comment>
<dbReference type="GO" id="GO:0120539">
    <property type="term" value="F:4-hydroxy-3-methoxy-5-polyprenylbenzoate decarboxylase activity"/>
    <property type="evidence" value="ECO:0007669"/>
    <property type="project" value="UniProtKB-EC"/>
</dbReference>
<comment type="subunit">
    <text evidence="7">Component of a multi-subunit COQ enzyme complex.</text>
</comment>
<sequence length="250" mass="29033">MYKSTDTFEPQINKVGPTLSFDDNKLYDDHIPLSRIQRTLLSIGSSLMAIYDPYRHDMVATFGETSGHNALRKMYSKMLNNPEGLQILHDRPRISSETIDIDALGKLPTNTFGYAYYRFLVDNRVSPDTRKEVRFVDDVELAYVMQRYREVHDLVHTLLGMPTNMLGEVLVKWVEGIQHDLPMCWLGGLFGPIRLKTRKARDFYTKQGLQWALQCGHQANDLLSVYYEKRFNQDLNELRNELNIPTPPKF</sequence>
<evidence type="ECO:0000256" key="5">
    <source>
        <dbReference type="ARBA" id="ARBA00023136"/>
    </source>
</evidence>
<dbReference type="PANTHER" id="PTHR12922:SF7">
    <property type="entry name" value="UBIQUINONE BIOSYNTHESIS PROTEIN COQ4 HOMOLOG, MITOCHONDRIAL"/>
    <property type="match status" value="1"/>
</dbReference>
<keyword evidence="7" id="KW-0479">Metal-binding</keyword>
<dbReference type="OMA" id="YYERHFH"/>
<dbReference type="InterPro" id="IPR007715">
    <property type="entry name" value="Coq4"/>
</dbReference>
<feature type="binding site" evidence="7">
    <location>
        <position position="168"/>
    </location>
    <ligand>
        <name>Zn(2+)</name>
        <dbReference type="ChEBI" id="CHEBI:29105"/>
    </ligand>
</feature>
<dbReference type="AlphaFoldDB" id="A0A9Q0RRI8"/>
<gene>
    <name evidence="8" type="ORF">RDWZM_002351</name>
</gene>
<keyword evidence="2 7" id="KW-0999">Mitochondrion inner membrane</keyword>
<evidence type="ECO:0000256" key="4">
    <source>
        <dbReference type="ARBA" id="ARBA00023128"/>
    </source>
</evidence>
<dbReference type="EMBL" id="JAPWDV010000001">
    <property type="protein sequence ID" value="KAJ6223806.1"/>
    <property type="molecule type" value="Genomic_DNA"/>
</dbReference>
<dbReference type="Proteomes" id="UP001142055">
    <property type="component" value="Chromosome 1"/>
</dbReference>
<reference evidence="8" key="1">
    <citation type="submission" date="2022-12" db="EMBL/GenBank/DDBJ databases">
        <title>Genome assemblies of Blomia tropicalis.</title>
        <authorList>
            <person name="Cui Y."/>
        </authorList>
    </citation>
    <scope>NUCLEOTIDE SEQUENCE</scope>
    <source>
        <tissue evidence="8">Adult mites</tissue>
    </source>
</reference>
<dbReference type="PANTHER" id="PTHR12922">
    <property type="entry name" value="UBIQUINONE BIOSYNTHESIS PROTEIN"/>
    <property type="match status" value="1"/>
</dbReference>
<evidence type="ECO:0000313" key="9">
    <source>
        <dbReference type="Proteomes" id="UP001142055"/>
    </source>
</evidence>
<evidence type="ECO:0000256" key="2">
    <source>
        <dbReference type="ARBA" id="ARBA00022792"/>
    </source>
</evidence>
<keyword evidence="1 7" id="KW-0831">Ubiquinone biosynthesis</keyword>
<comment type="caution">
    <text evidence="8">The sequence shown here is derived from an EMBL/GenBank/DDBJ whole genome shotgun (WGS) entry which is preliminary data.</text>
</comment>
<evidence type="ECO:0000256" key="3">
    <source>
        <dbReference type="ARBA" id="ARBA00022833"/>
    </source>
</evidence>
<proteinExistence type="inferred from homology"/>